<name>A0A8C7YX75_9TELE</name>
<sequence>MGKNKQKGKKPKNVFQVANKPIKIKSKAKAVTTALKHVSSSVRTQTEPPKEPVNVDNAARLFSQL</sequence>
<dbReference type="AlphaFoldDB" id="A0A8C7YX75"/>
<organism evidence="2 3">
    <name type="scientific">Oryzias sinensis</name>
    <name type="common">Chinese medaka</name>
    <dbReference type="NCBI Taxonomy" id="183150"/>
    <lineage>
        <taxon>Eukaryota</taxon>
        <taxon>Metazoa</taxon>
        <taxon>Chordata</taxon>
        <taxon>Craniata</taxon>
        <taxon>Vertebrata</taxon>
        <taxon>Euteleostomi</taxon>
        <taxon>Actinopterygii</taxon>
        <taxon>Neopterygii</taxon>
        <taxon>Teleostei</taxon>
        <taxon>Neoteleostei</taxon>
        <taxon>Acanthomorphata</taxon>
        <taxon>Ovalentaria</taxon>
        <taxon>Atherinomorphae</taxon>
        <taxon>Beloniformes</taxon>
        <taxon>Adrianichthyidae</taxon>
        <taxon>Oryziinae</taxon>
        <taxon>Oryzias</taxon>
    </lineage>
</organism>
<dbReference type="PANTHER" id="PTHR35544">
    <property type="entry name" value="RIBOSOMAL BIOGENESIS FACTOR"/>
    <property type="match status" value="1"/>
</dbReference>
<dbReference type="GO" id="GO:0042254">
    <property type="term" value="P:ribosome biogenesis"/>
    <property type="evidence" value="ECO:0007669"/>
    <property type="project" value="InterPro"/>
</dbReference>
<protein>
    <recommendedName>
        <fullName evidence="4">Ribosomal biogenesis factor</fullName>
    </recommendedName>
</protein>
<dbReference type="InterPro" id="IPR031389">
    <property type="entry name" value="RBIS"/>
</dbReference>
<evidence type="ECO:0000256" key="1">
    <source>
        <dbReference type="SAM" id="MobiDB-lite"/>
    </source>
</evidence>
<accession>A0A8C7YX75</accession>
<feature type="region of interest" description="Disordered" evidence="1">
    <location>
        <begin position="39"/>
        <end position="65"/>
    </location>
</feature>
<dbReference type="Proteomes" id="UP000694383">
    <property type="component" value="Unplaced"/>
</dbReference>
<dbReference type="GeneTree" id="ENSGT01030000237645"/>
<evidence type="ECO:0000313" key="2">
    <source>
        <dbReference type="Ensembl" id="ENSOSIP00000032603.1"/>
    </source>
</evidence>
<dbReference type="Ensembl" id="ENSOSIT00000034375.1">
    <property type="protein sequence ID" value="ENSOSIP00000032603.1"/>
    <property type="gene ID" value="ENSOSIG00000016578.1"/>
</dbReference>
<dbReference type="Pfam" id="PF15679">
    <property type="entry name" value="DUF4665"/>
    <property type="match status" value="1"/>
</dbReference>
<reference evidence="2" key="2">
    <citation type="submission" date="2025-09" db="UniProtKB">
        <authorList>
            <consortium name="Ensembl"/>
        </authorList>
    </citation>
    <scope>IDENTIFICATION</scope>
</reference>
<keyword evidence="3" id="KW-1185">Reference proteome</keyword>
<dbReference type="GO" id="GO:0005730">
    <property type="term" value="C:nucleolus"/>
    <property type="evidence" value="ECO:0007669"/>
    <property type="project" value="TreeGrafter"/>
</dbReference>
<evidence type="ECO:0000313" key="3">
    <source>
        <dbReference type="Proteomes" id="UP000694383"/>
    </source>
</evidence>
<proteinExistence type="predicted"/>
<evidence type="ECO:0008006" key="4">
    <source>
        <dbReference type="Google" id="ProtNLM"/>
    </source>
</evidence>
<reference evidence="2" key="1">
    <citation type="submission" date="2025-08" db="UniProtKB">
        <authorList>
            <consortium name="Ensembl"/>
        </authorList>
    </citation>
    <scope>IDENTIFICATION</scope>
</reference>
<dbReference type="PANTHER" id="PTHR35544:SF4">
    <property type="entry name" value="RIBOSOMAL BIOGENESIS FACTOR"/>
    <property type="match status" value="1"/>
</dbReference>